<dbReference type="Proteomes" id="UP001174936">
    <property type="component" value="Unassembled WGS sequence"/>
</dbReference>
<accession>A0AA39XW57</accession>
<dbReference type="AlphaFoldDB" id="A0AA39XW57"/>
<name>A0AA39XW57_9PEZI</name>
<keyword evidence="3" id="KW-1185">Reference proteome</keyword>
<evidence type="ECO:0000313" key="3">
    <source>
        <dbReference type="Proteomes" id="UP001174936"/>
    </source>
</evidence>
<evidence type="ECO:0000313" key="2">
    <source>
        <dbReference type="EMBL" id="KAK0640915.1"/>
    </source>
</evidence>
<feature type="region of interest" description="Disordered" evidence="1">
    <location>
        <begin position="1"/>
        <end position="29"/>
    </location>
</feature>
<protein>
    <submittedName>
        <fullName evidence="2">Uncharacterized protein</fullName>
    </submittedName>
</protein>
<sequence length="211" mass="22557">MAGGGPKEPEYDSTPRPEPLRSDWDVGDGYDPDPAVAFMSRHGQLACESHGCLLSGTARGEQIKHQAVCASTRARKRPEAPAASAADDQWIRQVNVTPPMARKVHTPFDLRTIKPEAATLMHPISSYRGCLPLHHGPSSAPPDASTAQLPGLPTPGQGLEQAVTPKLQATDASHLALFTLPTLALTRRLYRSCPNIRGDGSGDGRVDYALL</sequence>
<feature type="compositionally biased region" description="Basic and acidic residues" evidence="1">
    <location>
        <begin position="7"/>
        <end position="24"/>
    </location>
</feature>
<reference evidence="2" key="1">
    <citation type="submission" date="2023-06" db="EMBL/GenBank/DDBJ databases">
        <title>Genome-scale phylogeny and comparative genomics of the fungal order Sordariales.</title>
        <authorList>
            <consortium name="Lawrence Berkeley National Laboratory"/>
            <person name="Hensen N."/>
            <person name="Bonometti L."/>
            <person name="Westerberg I."/>
            <person name="Brannstrom I.O."/>
            <person name="Guillou S."/>
            <person name="Cros-Aarteil S."/>
            <person name="Calhoun S."/>
            <person name="Haridas S."/>
            <person name="Kuo A."/>
            <person name="Mondo S."/>
            <person name="Pangilinan J."/>
            <person name="Riley R."/>
            <person name="Labutti K."/>
            <person name="Andreopoulos B."/>
            <person name="Lipzen A."/>
            <person name="Chen C."/>
            <person name="Yanf M."/>
            <person name="Daum C."/>
            <person name="Ng V."/>
            <person name="Clum A."/>
            <person name="Steindorff A."/>
            <person name="Ohm R."/>
            <person name="Martin F."/>
            <person name="Silar P."/>
            <person name="Natvig D."/>
            <person name="Lalanne C."/>
            <person name="Gautier V."/>
            <person name="Ament-Velasquez S.L."/>
            <person name="Kruys A."/>
            <person name="Hutchinson M.I."/>
            <person name="Powell A.J."/>
            <person name="Barry K."/>
            <person name="Miller A.N."/>
            <person name="Grigoriev I.V."/>
            <person name="Debuchy R."/>
            <person name="Gladieux P."/>
            <person name="Thoren M.H."/>
            <person name="Johannesson H."/>
        </authorList>
    </citation>
    <scope>NUCLEOTIDE SEQUENCE</scope>
    <source>
        <strain evidence="2">SMH2532-1</strain>
    </source>
</reference>
<dbReference type="EMBL" id="JAULSV010000006">
    <property type="protein sequence ID" value="KAK0640915.1"/>
    <property type="molecule type" value="Genomic_DNA"/>
</dbReference>
<proteinExistence type="predicted"/>
<feature type="region of interest" description="Disordered" evidence="1">
    <location>
        <begin position="134"/>
        <end position="159"/>
    </location>
</feature>
<gene>
    <name evidence="2" type="ORF">B0T16DRAFT_393287</name>
</gene>
<comment type="caution">
    <text evidence="2">The sequence shown here is derived from an EMBL/GenBank/DDBJ whole genome shotgun (WGS) entry which is preliminary data.</text>
</comment>
<organism evidence="2 3">
    <name type="scientific">Cercophora newfieldiana</name>
    <dbReference type="NCBI Taxonomy" id="92897"/>
    <lineage>
        <taxon>Eukaryota</taxon>
        <taxon>Fungi</taxon>
        <taxon>Dikarya</taxon>
        <taxon>Ascomycota</taxon>
        <taxon>Pezizomycotina</taxon>
        <taxon>Sordariomycetes</taxon>
        <taxon>Sordariomycetidae</taxon>
        <taxon>Sordariales</taxon>
        <taxon>Lasiosphaeriaceae</taxon>
        <taxon>Cercophora</taxon>
    </lineage>
</organism>
<evidence type="ECO:0000256" key="1">
    <source>
        <dbReference type="SAM" id="MobiDB-lite"/>
    </source>
</evidence>